<dbReference type="InterPro" id="IPR040165">
    <property type="entry name" value="Diminuto-like"/>
</dbReference>
<keyword evidence="6" id="KW-1133">Transmembrane helix</keyword>
<dbReference type="EC" id="1.3.1.72" evidence="2"/>
<comment type="caution">
    <text evidence="10">The sequence shown here is derived from an EMBL/GenBank/DDBJ whole genome shotgun (WGS) entry which is preliminary data.</text>
</comment>
<protein>
    <recommendedName>
        <fullName evidence="2">Delta(24)-sterol reductase</fullName>
        <ecNumber evidence="2">1.3.1.72</ecNumber>
    </recommendedName>
</protein>
<dbReference type="EMBL" id="JAAXPE010000001">
    <property type="protein sequence ID" value="NKY84476.1"/>
    <property type="molecule type" value="Genomic_DNA"/>
</dbReference>
<reference evidence="10 11" key="1">
    <citation type="submission" date="2020-04" db="EMBL/GenBank/DDBJ databases">
        <title>MicrobeNet Type strains.</title>
        <authorList>
            <person name="Nicholson A.C."/>
        </authorList>
    </citation>
    <scope>NUCLEOTIDE SEQUENCE [LARGE SCALE GENOMIC DNA]</scope>
    <source>
        <strain evidence="10 11">DSM 44445</strain>
    </source>
</reference>
<dbReference type="PROSITE" id="PS51387">
    <property type="entry name" value="FAD_PCMH"/>
    <property type="match status" value="1"/>
</dbReference>
<dbReference type="GO" id="GO:0050614">
    <property type="term" value="F:Delta24-sterol reductase activity"/>
    <property type="evidence" value="ECO:0007669"/>
    <property type="project" value="UniProtKB-EC"/>
</dbReference>
<evidence type="ECO:0000256" key="1">
    <source>
        <dbReference type="ARBA" id="ARBA00004167"/>
    </source>
</evidence>
<organism evidence="10 11">
    <name type="scientific">Nocardia veterana</name>
    <dbReference type="NCBI Taxonomy" id="132249"/>
    <lineage>
        <taxon>Bacteria</taxon>
        <taxon>Bacillati</taxon>
        <taxon>Actinomycetota</taxon>
        <taxon>Actinomycetes</taxon>
        <taxon>Mycobacteriales</taxon>
        <taxon>Nocardiaceae</taxon>
        <taxon>Nocardia</taxon>
    </lineage>
</organism>
<dbReference type="SUPFAM" id="SSF55103">
    <property type="entry name" value="FAD-linked oxidases, C-terminal domain"/>
    <property type="match status" value="1"/>
</dbReference>
<keyword evidence="3" id="KW-0285">Flavoprotein</keyword>
<keyword evidence="11" id="KW-1185">Reference proteome</keyword>
<evidence type="ECO:0000256" key="6">
    <source>
        <dbReference type="ARBA" id="ARBA00022989"/>
    </source>
</evidence>
<dbReference type="InterPro" id="IPR016164">
    <property type="entry name" value="FAD-linked_Oxase-like_C"/>
</dbReference>
<dbReference type="Proteomes" id="UP000523447">
    <property type="component" value="Unassembled WGS sequence"/>
</dbReference>
<dbReference type="PANTHER" id="PTHR10801:SF0">
    <property type="entry name" value="DELTA(24)-STEROL REDUCTASE"/>
    <property type="match status" value="1"/>
</dbReference>
<comment type="subcellular location">
    <subcellularLocation>
        <location evidence="1">Membrane</location>
        <topology evidence="1">Single-pass membrane protein</topology>
    </subcellularLocation>
</comment>
<evidence type="ECO:0000256" key="5">
    <source>
        <dbReference type="ARBA" id="ARBA00022827"/>
    </source>
</evidence>
<name>A0A7X6LTU4_9NOCA</name>
<dbReference type="AlphaFoldDB" id="A0A7X6LTU4"/>
<keyword evidence="5" id="KW-0274">FAD</keyword>
<evidence type="ECO:0000256" key="7">
    <source>
        <dbReference type="ARBA" id="ARBA00023002"/>
    </source>
</evidence>
<proteinExistence type="predicted"/>
<dbReference type="InterPro" id="IPR016166">
    <property type="entry name" value="FAD-bd_PCMH"/>
</dbReference>
<evidence type="ECO:0000256" key="2">
    <source>
        <dbReference type="ARBA" id="ARBA00012405"/>
    </source>
</evidence>
<dbReference type="InterPro" id="IPR016169">
    <property type="entry name" value="FAD-bd_PCMH_sub2"/>
</dbReference>
<dbReference type="SUPFAM" id="SSF56176">
    <property type="entry name" value="FAD-binding/transporter-associated domain-like"/>
    <property type="match status" value="1"/>
</dbReference>
<dbReference type="Pfam" id="PF01565">
    <property type="entry name" value="FAD_binding_4"/>
    <property type="match status" value="1"/>
</dbReference>
<evidence type="ECO:0000256" key="4">
    <source>
        <dbReference type="ARBA" id="ARBA00022692"/>
    </source>
</evidence>
<accession>A0A7X6LTU4</accession>
<gene>
    <name evidence="10" type="ORF">HGA07_02405</name>
</gene>
<dbReference type="RefSeq" id="WP_051031029.1">
    <property type="nucleotide sequence ID" value="NZ_CAWPHS010000001.1"/>
</dbReference>
<dbReference type="Gene3D" id="3.30.465.10">
    <property type="match status" value="1"/>
</dbReference>
<dbReference type="GO" id="GO:0071949">
    <property type="term" value="F:FAD binding"/>
    <property type="evidence" value="ECO:0007669"/>
    <property type="project" value="InterPro"/>
</dbReference>
<sequence>MSLLGKAGRAPAARESGFAAHREGVERLLASYRAIPSDANVRLAKKTSNLFRARAKNPAPGLDVSGLTRVIAVDPQAKTADVAGMTTYEDLVAATLPYGLAPLVVPQLKTITLGGAVTGLGIESTSFRNGLPHESVLEIDVLTGSGEILTAGPEGDCADLFRGFPNSYGTLGYSTRLKIELESVQPYVALRHVRFHDLRELEAVMARIVIERSYDGEPVDYLDGVVFTADESYLVLGRQTDEPGPVSDYTGMDIYYQSIRHDGARPKRDRLTIHDYLWRWDTDWFWCSRAFGTQNPKIRRFWPKRYRRSSFYWKLIALDHKYDIGDKLEARKGNPPRERVVQDIEVPIERTADFLHWFLEEIPIEPLWLCPLRLRDNGKTPDGGRAPAVVDPARPWPLYPLEPERTYVNVGFWSAVPTTPGAREGAANRAIEDQVARLDGHKSLYSDSYYEEDEFARLYGGDVYANLKKRYDPDHRLLDLYSKAVQRK</sequence>
<keyword evidence="8" id="KW-0472">Membrane</keyword>
<dbReference type="InterPro" id="IPR036318">
    <property type="entry name" value="FAD-bd_PCMH-like_sf"/>
</dbReference>
<evidence type="ECO:0000259" key="9">
    <source>
        <dbReference type="PROSITE" id="PS51387"/>
    </source>
</evidence>
<evidence type="ECO:0000313" key="11">
    <source>
        <dbReference type="Proteomes" id="UP000523447"/>
    </source>
</evidence>
<evidence type="ECO:0000256" key="3">
    <source>
        <dbReference type="ARBA" id="ARBA00022630"/>
    </source>
</evidence>
<evidence type="ECO:0000313" key="10">
    <source>
        <dbReference type="EMBL" id="NKY84476.1"/>
    </source>
</evidence>
<dbReference type="InterPro" id="IPR006094">
    <property type="entry name" value="Oxid_FAD_bind_N"/>
</dbReference>
<dbReference type="GO" id="GO:0016020">
    <property type="term" value="C:membrane"/>
    <property type="evidence" value="ECO:0007669"/>
    <property type="project" value="UniProtKB-SubCell"/>
</dbReference>
<dbReference type="PANTHER" id="PTHR10801">
    <property type="entry name" value="24-DEHYDROCHOLESTEROL REDUCTASE"/>
    <property type="match status" value="1"/>
</dbReference>
<feature type="domain" description="FAD-binding PCMH-type" evidence="9">
    <location>
        <begin position="7"/>
        <end position="184"/>
    </location>
</feature>
<keyword evidence="4" id="KW-0812">Transmembrane</keyword>
<evidence type="ECO:0000256" key="8">
    <source>
        <dbReference type="ARBA" id="ARBA00023136"/>
    </source>
</evidence>
<keyword evidence="7" id="KW-0560">Oxidoreductase</keyword>